<evidence type="ECO:0000256" key="1">
    <source>
        <dbReference type="ARBA" id="ARBA00022754"/>
    </source>
</evidence>
<evidence type="ECO:0000256" key="4">
    <source>
        <dbReference type="SAM" id="MobiDB-lite"/>
    </source>
</evidence>
<dbReference type="PANTHER" id="PTHR45721">
    <property type="entry name" value="LAMIN DM0-RELATED"/>
    <property type="match status" value="1"/>
</dbReference>
<dbReference type="GO" id="GO:0005652">
    <property type="term" value="C:nuclear lamina"/>
    <property type="evidence" value="ECO:0007669"/>
    <property type="project" value="TreeGrafter"/>
</dbReference>
<dbReference type="GO" id="GO:0051664">
    <property type="term" value="P:nuclear pore localization"/>
    <property type="evidence" value="ECO:0007669"/>
    <property type="project" value="TreeGrafter"/>
</dbReference>
<feature type="coiled-coil region" evidence="3">
    <location>
        <begin position="144"/>
        <end position="199"/>
    </location>
</feature>
<sequence>MATPKQQQKTSEPSTPLSPALANRRDEKAQMVNLNNRLAVYVEKVRSLETENSRLHIQISSYESSSSSEVSNMKAIYESELNEARRLLDELSKEKAQLQLEAGSYKEKAESEKNRANGLEHDNSVLEGKLKEVSARLSHKDSQLSIVLRERDSYKDELESLKSKLADLQNELENTQRLLEAETLQRVDFENKLQSVREELLFKERLYQEEVSEVRKRHTVSLTEIDARAKGEYESKLEYVMLDLREQQAADLEQMKEDLEMQYCAKIEKLQSQLDYTRKSQLKSGESSKSYEMKVERLQSTIKTLQNQNNSFSNKLQDLEGQIETERELRITAVIAVEKQRDEIRGQLAIMEKEYTDLLEMKIKLDHEIAVYRKLLEEEEQRLNLSPSPMVEGSSSKTRTRQRRKRKRVIVHQEIESKTRRQDASSCETVEKQASSSSAGGSSMKVGMQDLLHEQEGQRQDGDNTCLIM</sequence>
<dbReference type="AlphaFoldDB" id="A0A6F9DJ30"/>
<gene>
    <name evidence="6" type="primary">Lmnb1</name>
</gene>
<dbReference type="InterPro" id="IPR039008">
    <property type="entry name" value="IF_rod_dom"/>
</dbReference>
<evidence type="ECO:0000256" key="3">
    <source>
        <dbReference type="SAM" id="Coils"/>
    </source>
</evidence>
<feature type="region of interest" description="Disordered" evidence="4">
    <location>
        <begin position="381"/>
        <end position="469"/>
    </location>
</feature>
<dbReference type="Pfam" id="PF00038">
    <property type="entry name" value="Filament"/>
    <property type="match status" value="1"/>
</dbReference>
<dbReference type="GO" id="GO:0007097">
    <property type="term" value="P:nuclear migration"/>
    <property type="evidence" value="ECO:0007669"/>
    <property type="project" value="TreeGrafter"/>
</dbReference>
<dbReference type="PROSITE" id="PS51842">
    <property type="entry name" value="IF_ROD_2"/>
    <property type="match status" value="1"/>
</dbReference>
<name>A0A6F9DJ30_9ASCI</name>
<dbReference type="GO" id="GO:0005200">
    <property type="term" value="F:structural constituent of cytoskeleton"/>
    <property type="evidence" value="ECO:0007669"/>
    <property type="project" value="TreeGrafter"/>
</dbReference>
<feature type="coiled-coil region" evidence="3">
    <location>
        <begin position="24"/>
        <end position="115"/>
    </location>
</feature>
<dbReference type="Gene3D" id="1.20.5.170">
    <property type="match status" value="1"/>
</dbReference>
<dbReference type="GO" id="GO:0031507">
    <property type="term" value="P:heterochromatin formation"/>
    <property type="evidence" value="ECO:0007669"/>
    <property type="project" value="TreeGrafter"/>
</dbReference>
<dbReference type="SUPFAM" id="SSF90257">
    <property type="entry name" value="Myosin rod fragments"/>
    <property type="match status" value="1"/>
</dbReference>
<dbReference type="GO" id="GO:0005882">
    <property type="term" value="C:intermediate filament"/>
    <property type="evidence" value="ECO:0007669"/>
    <property type="project" value="UniProtKB-KW"/>
</dbReference>
<dbReference type="EMBL" id="LR787595">
    <property type="protein sequence ID" value="CAB3263457.1"/>
    <property type="molecule type" value="mRNA"/>
</dbReference>
<accession>A0A6F9DJ30</accession>
<evidence type="ECO:0000256" key="2">
    <source>
        <dbReference type="ARBA" id="ARBA00023054"/>
    </source>
</evidence>
<dbReference type="SUPFAM" id="SSF64593">
    <property type="entry name" value="Intermediate filament protein, coiled coil region"/>
    <property type="match status" value="2"/>
</dbReference>
<evidence type="ECO:0000313" key="6">
    <source>
        <dbReference type="EMBL" id="CAB3263457.1"/>
    </source>
</evidence>
<dbReference type="GO" id="GO:0006998">
    <property type="term" value="P:nuclear envelope organization"/>
    <property type="evidence" value="ECO:0007669"/>
    <property type="project" value="TreeGrafter"/>
</dbReference>
<feature type="compositionally biased region" description="Low complexity" evidence="4">
    <location>
        <begin position="434"/>
        <end position="443"/>
    </location>
</feature>
<feature type="region of interest" description="Disordered" evidence="4">
    <location>
        <begin position="1"/>
        <end position="22"/>
    </location>
</feature>
<dbReference type="SMART" id="SM01391">
    <property type="entry name" value="Filament"/>
    <property type="match status" value="1"/>
</dbReference>
<keyword evidence="2 3" id="KW-0175">Coiled coil</keyword>
<feature type="compositionally biased region" description="Basic and acidic residues" evidence="4">
    <location>
        <begin position="451"/>
        <end position="462"/>
    </location>
</feature>
<organism evidence="6">
    <name type="scientific">Phallusia mammillata</name>
    <dbReference type="NCBI Taxonomy" id="59560"/>
    <lineage>
        <taxon>Eukaryota</taxon>
        <taxon>Metazoa</taxon>
        <taxon>Chordata</taxon>
        <taxon>Tunicata</taxon>
        <taxon>Ascidiacea</taxon>
        <taxon>Phlebobranchia</taxon>
        <taxon>Ascidiidae</taxon>
        <taxon>Phallusia</taxon>
    </lineage>
</organism>
<protein>
    <submittedName>
        <fullName evidence="6">Nuclear lamin</fullName>
    </submittedName>
</protein>
<proteinExistence type="evidence at transcript level"/>
<dbReference type="GO" id="GO:0090435">
    <property type="term" value="P:protein localization to nuclear envelope"/>
    <property type="evidence" value="ECO:0007669"/>
    <property type="project" value="TreeGrafter"/>
</dbReference>
<dbReference type="Gene3D" id="1.20.5.1160">
    <property type="entry name" value="Vasodilator-stimulated phosphoprotein"/>
    <property type="match status" value="2"/>
</dbReference>
<keyword evidence="1" id="KW-0403">Intermediate filament</keyword>
<reference evidence="6" key="1">
    <citation type="submission" date="2020-04" db="EMBL/GenBank/DDBJ databases">
        <authorList>
            <person name="Neveu A P."/>
        </authorList>
    </citation>
    <scope>NUCLEOTIDE SEQUENCE</scope>
    <source>
        <tissue evidence="6">Whole embryo</tissue>
    </source>
</reference>
<feature type="domain" description="IF rod" evidence="5">
    <location>
        <begin position="27"/>
        <end position="383"/>
    </location>
</feature>
<dbReference type="PANTHER" id="PTHR45721:SF11">
    <property type="entry name" value="LAMIN DM0-RELATED"/>
    <property type="match status" value="1"/>
</dbReference>
<evidence type="ECO:0000259" key="5">
    <source>
        <dbReference type="PROSITE" id="PS51842"/>
    </source>
</evidence>
<feature type="compositionally biased region" description="Basic residues" evidence="4">
    <location>
        <begin position="398"/>
        <end position="410"/>
    </location>
</feature>
<feature type="compositionally biased region" description="Basic and acidic residues" evidence="4">
    <location>
        <begin position="411"/>
        <end position="423"/>
    </location>
</feature>
<feature type="compositionally biased region" description="Polar residues" evidence="4">
    <location>
        <begin position="1"/>
        <end position="17"/>
    </location>
</feature>